<dbReference type="STRING" id="4072.A0A1U8EGK3"/>
<keyword evidence="3 5" id="KW-1133">Transmembrane helix</keyword>
<dbReference type="GO" id="GO:0098542">
    <property type="term" value="P:defense response to other organism"/>
    <property type="evidence" value="ECO:0007669"/>
    <property type="project" value="InterPro"/>
</dbReference>
<feature type="transmembrane region" description="Helical" evidence="5">
    <location>
        <begin position="21"/>
        <end position="42"/>
    </location>
</feature>
<dbReference type="EMBL" id="AYRZ02000001">
    <property type="protein sequence ID" value="PHT95509.1"/>
    <property type="molecule type" value="Genomic_DNA"/>
</dbReference>
<dbReference type="PANTHER" id="PTHR31415">
    <property type="entry name" value="OS05G0367900 PROTEIN"/>
    <property type="match status" value="1"/>
</dbReference>
<keyword evidence="4 5" id="KW-0472">Membrane</keyword>
<gene>
    <name evidence="7" type="ORF">T459_03391</name>
</gene>
<evidence type="ECO:0000259" key="6">
    <source>
        <dbReference type="Pfam" id="PF03168"/>
    </source>
</evidence>
<reference evidence="7 8" key="1">
    <citation type="journal article" date="2014" name="Nat. Genet.">
        <title>Genome sequence of the hot pepper provides insights into the evolution of pungency in Capsicum species.</title>
        <authorList>
            <person name="Kim S."/>
            <person name="Park M."/>
            <person name="Yeom S.I."/>
            <person name="Kim Y.M."/>
            <person name="Lee J.M."/>
            <person name="Lee H.A."/>
            <person name="Seo E."/>
            <person name="Choi J."/>
            <person name="Cheong K."/>
            <person name="Kim K.T."/>
            <person name="Jung K."/>
            <person name="Lee G.W."/>
            <person name="Oh S.K."/>
            <person name="Bae C."/>
            <person name="Kim S.B."/>
            <person name="Lee H.Y."/>
            <person name="Kim S.Y."/>
            <person name="Kim M.S."/>
            <person name="Kang B.C."/>
            <person name="Jo Y.D."/>
            <person name="Yang H.B."/>
            <person name="Jeong H.J."/>
            <person name="Kang W.H."/>
            <person name="Kwon J.K."/>
            <person name="Shin C."/>
            <person name="Lim J.Y."/>
            <person name="Park J.H."/>
            <person name="Huh J.H."/>
            <person name="Kim J.S."/>
            <person name="Kim B.D."/>
            <person name="Cohen O."/>
            <person name="Paran I."/>
            <person name="Suh M.C."/>
            <person name="Lee S.B."/>
            <person name="Kim Y.K."/>
            <person name="Shin Y."/>
            <person name="Noh S.J."/>
            <person name="Park J."/>
            <person name="Seo Y.S."/>
            <person name="Kwon S.Y."/>
            <person name="Kim H.A."/>
            <person name="Park J.M."/>
            <person name="Kim H.J."/>
            <person name="Choi S.B."/>
            <person name="Bosland P.W."/>
            <person name="Reeves G."/>
            <person name="Jo S.H."/>
            <person name="Lee B.W."/>
            <person name="Cho H.T."/>
            <person name="Choi H.S."/>
            <person name="Lee M.S."/>
            <person name="Yu Y."/>
            <person name="Do Choi Y."/>
            <person name="Park B.S."/>
            <person name="van Deynze A."/>
            <person name="Ashrafi H."/>
            <person name="Hill T."/>
            <person name="Kim W.T."/>
            <person name="Pai H.S."/>
            <person name="Ahn H.K."/>
            <person name="Yeam I."/>
            <person name="Giovannoni J.J."/>
            <person name="Rose J.K."/>
            <person name="Sorensen I."/>
            <person name="Lee S.J."/>
            <person name="Kim R.W."/>
            <person name="Choi I.Y."/>
            <person name="Choi B.S."/>
            <person name="Lim J.S."/>
            <person name="Lee Y.H."/>
            <person name="Choi D."/>
        </authorList>
    </citation>
    <scope>NUCLEOTIDE SEQUENCE [LARGE SCALE GENOMIC DNA]</scope>
    <source>
        <strain evidence="8">cv. CM334</strain>
    </source>
</reference>
<keyword evidence="2 5" id="KW-0812">Transmembrane</keyword>
<reference evidence="7 8" key="2">
    <citation type="journal article" date="2017" name="Genome Biol.">
        <title>New reference genome sequences of hot pepper reveal the massive evolution of plant disease-resistance genes by retroduplication.</title>
        <authorList>
            <person name="Kim S."/>
            <person name="Park J."/>
            <person name="Yeom S.I."/>
            <person name="Kim Y.M."/>
            <person name="Seo E."/>
            <person name="Kim K.T."/>
            <person name="Kim M.S."/>
            <person name="Lee J.M."/>
            <person name="Cheong K."/>
            <person name="Shin H.S."/>
            <person name="Kim S.B."/>
            <person name="Han K."/>
            <person name="Lee J."/>
            <person name="Park M."/>
            <person name="Lee H.A."/>
            <person name="Lee H.Y."/>
            <person name="Lee Y."/>
            <person name="Oh S."/>
            <person name="Lee J.H."/>
            <person name="Choi E."/>
            <person name="Choi E."/>
            <person name="Lee S.E."/>
            <person name="Jeon J."/>
            <person name="Kim H."/>
            <person name="Choi G."/>
            <person name="Song H."/>
            <person name="Lee J."/>
            <person name="Lee S.C."/>
            <person name="Kwon J.K."/>
            <person name="Lee H.Y."/>
            <person name="Koo N."/>
            <person name="Hong Y."/>
            <person name="Kim R.W."/>
            <person name="Kang W.H."/>
            <person name="Huh J.H."/>
            <person name="Kang B.C."/>
            <person name="Yang T.J."/>
            <person name="Lee Y.H."/>
            <person name="Bennetzen J.L."/>
            <person name="Choi D."/>
        </authorList>
    </citation>
    <scope>NUCLEOTIDE SEQUENCE [LARGE SCALE GENOMIC DNA]</scope>
    <source>
        <strain evidence="8">cv. CM334</strain>
    </source>
</reference>
<dbReference type="InterPro" id="IPR004864">
    <property type="entry name" value="LEA_2"/>
</dbReference>
<dbReference type="OMA" id="CSHHKSK"/>
<dbReference type="GO" id="GO:0005886">
    <property type="term" value="C:plasma membrane"/>
    <property type="evidence" value="ECO:0000318"/>
    <property type="project" value="GO_Central"/>
</dbReference>
<comment type="caution">
    <text evidence="7">The sequence shown here is derived from an EMBL/GenBank/DDBJ whole genome shotgun (WGS) entry which is preliminary data.</text>
</comment>
<feature type="domain" description="Late embryogenesis abundant protein LEA-2 subgroup" evidence="6">
    <location>
        <begin position="77"/>
        <end position="177"/>
    </location>
</feature>
<dbReference type="Pfam" id="PF03168">
    <property type="entry name" value="LEA_2"/>
    <property type="match status" value="1"/>
</dbReference>
<evidence type="ECO:0000256" key="1">
    <source>
        <dbReference type="ARBA" id="ARBA00004167"/>
    </source>
</evidence>
<evidence type="ECO:0000256" key="3">
    <source>
        <dbReference type="ARBA" id="ARBA00022989"/>
    </source>
</evidence>
<name>A0A1U8EGK3_CAPAN</name>
<dbReference type="OrthoDB" id="1426517at2759"/>
<evidence type="ECO:0000256" key="4">
    <source>
        <dbReference type="ARBA" id="ARBA00023136"/>
    </source>
</evidence>
<dbReference type="InterPro" id="IPR044839">
    <property type="entry name" value="NDR1-like"/>
</dbReference>
<keyword evidence="8" id="KW-1185">Reference proteome</keyword>
<dbReference type="PANTHER" id="PTHR31415:SF51">
    <property type="entry name" value="LATE EMBRYOGENESIS ABUNDANT (LEA) HYDROXYPROLINE-RICH GLYCOPROTEIN FAMILY"/>
    <property type="match status" value="1"/>
</dbReference>
<comment type="subcellular location">
    <subcellularLocation>
        <location evidence="1">Membrane</location>
        <topology evidence="1">Single-pass membrane protein</topology>
    </subcellularLocation>
</comment>
<accession>A0A1U8EGK3</accession>
<dbReference type="AlphaFoldDB" id="A0A1U8EGK3"/>
<dbReference type="Gramene" id="PHT95509">
    <property type="protein sequence ID" value="PHT95509"/>
    <property type="gene ID" value="T459_03391"/>
</dbReference>
<organism evidence="7 8">
    <name type="scientific">Capsicum annuum</name>
    <name type="common">Capsicum pepper</name>
    <dbReference type="NCBI Taxonomy" id="4072"/>
    <lineage>
        <taxon>Eukaryota</taxon>
        <taxon>Viridiplantae</taxon>
        <taxon>Streptophyta</taxon>
        <taxon>Embryophyta</taxon>
        <taxon>Tracheophyta</taxon>
        <taxon>Spermatophyta</taxon>
        <taxon>Magnoliopsida</taxon>
        <taxon>eudicotyledons</taxon>
        <taxon>Gunneridae</taxon>
        <taxon>Pentapetalae</taxon>
        <taxon>asterids</taxon>
        <taxon>lamiids</taxon>
        <taxon>Solanales</taxon>
        <taxon>Solanaceae</taxon>
        <taxon>Solanoideae</taxon>
        <taxon>Capsiceae</taxon>
        <taxon>Capsicum</taxon>
    </lineage>
</organism>
<dbReference type="GO" id="GO:0009506">
    <property type="term" value="C:plasmodesma"/>
    <property type="evidence" value="ECO:0000318"/>
    <property type="project" value="GO_Central"/>
</dbReference>
<protein>
    <recommendedName>
        <fullName evidence="6">Late embryogenesis abundant protein LEA-2 subgroup domain-containing protein</fullName>
    </recommendedName>
</protein>
<proteinExistence type="predicted"/>
<evidence type="ECO:0000256" key="2">
    <source>
        <dbReference type="ARBA" id="ARBA00022692"/>
    </source>
</evidence>
<evidence type="ECO:0000256" key="5">
    <source>
        <dbReference type="SAM" id="Phobius"/>
    </source>
</evidence>
<dbReference type="Proteomes" id="UP000222542">
    <property type="component" value="Unassembled WGS sequence"/>
</dbReference>
<evidence type="ECO:0000313" key="8">
    <source>
        <dbReference type="Proteomes" id="UP000222542"/>
    </source>
</evidence>
<sequence length="215" mass="24388">MSDKKCSHHKSKKKKIVRRCCAGLLIFLFLALLAILIVWAVLQPKKPRFILQDTTIFTFNVSAPNIFSTSIQTTIYARNPNKRIGIYYDNMRIYTTYHNQQITYYTQIPSVYQGRKDVNIWSPFVYGNNVPIAPYNGPGLSEDQQNGGVWLDFKIDGRVKWKVGTITTGHYHLHVTCSAYVPFGDRPGDQPAYGGIMVGNNAVKYQLAKDCDVSV</sequence>
<dbReference type="KEGG" id="cann:107846472"/>
<evidence type="ECO:0000313" key="7">
    <source>
        <dbReference type="EMBL" id="PHT95509.1"/>
    </source>
</evidence>